<evidence type="ECO:0000313" key="2">
    <source>
        <dbReference type="Proteomes" id="UP000236321"/>
    </source>
</evidence>
<dbReference type="AlphaFoldDB" id="A0A9P3DDN4"/>
<proteinExistence type="predicted"/>
<dbReference type="Gene3D" id="3.90.550.10">
    <property type="entry name" value="Spore Coat Polysaccharide Biosynthesis Protein SpsA, Chain A"/>
    <property type="match status" value="1"/>
</dbReference>
<reference evidence="2" key="1">
    <citation type="submission" date="2017-12" db="EMBL/GenBank/DDBJ databases">
        <title>Improved Draft Genome Sequence of Microcystis aeruginosa NIES-298, a Microcystin-Producing Cyanobacterium from Lake Kasumigaura, Japan.</title>
        <authorList>
            <person name="Yamaguchi H."/>
            <person name="Suzuki S."/>
            <person name="Kawachi M."/>
        </authorList>
    </citation>
    <scope>NUCLEOTIDE SEQUENCE [LARGE SCALE GENOMIC DNA]</scope>
    <source>
        <strain evidence="2">NIES-298</strain>
    </source>
</reference>
<dbReference type="InterPro" id="IPR029044">
    <property type="entry name" value="Nucleotide-diphossugar_trans"/>
</dbReference>
<dbReference type="EMBL" id="BEYQ01000001">
    <property type="protein sequence ID" value="GBD51338.1"/>
    <property type="molecule type" value="Genomic_DNA"/>
</dbReference>
<evidence type="ECO:0000313" key="1">
    <source>
        <dbReference type="EMBL" id="GBD51338.1"/>
    </source>
</evidence>
<organism evidence="1 2">
    <name type="scientific">Microcystis aeruginosa NIES-298</name>
    <dbReference type="NCBI Taxonomy" id="449468"/>
    <lineage>
        <taxon>Bacteria</taxon>
        <taxon>Bacillati</taxon>
        <taxon>Cyanobacteriota</taxon>
        <taxon>Cyanophyceae</taxon>
        <taxon>Oscillatoriophycideae</taxon>
        <taxon>Chroococcales</taxon>
        <taxon>Microcystaceae</taxon>
        <taxon>Microcystis</taxon>
    </lineage>
</organism>
<gene>
    <name evidence="1" type="ORF">BGM30_04310</name>
</gene>
<sequence length="207" mass="24625">MEKYQGDERIMTIRGTNELGKWKPDSQSYHFCCWPSPVWGWASWSRAWRCYDHEIKAWGNPELKAKIWAFMDDYSLFQGMAWRFEKAFRKEVDTWDWQWYFAILSNSGFAIVPSVNLVSNIGFGPKATHTKSWRSKVINRRTYSLQLPLSHPDAVAPDKDYHKEILKEFSRVRPLQKLKYQIKARLRPYKHYLLSWLNVGVAACKRK</sequence>
<dbReference type="RefSeq" id="WP_133158911.1">
    <property type="nucleotide sequence ID" value="NZ_BEIU01000016.1"/>
</dbReference>
<name>A0A9P3DDN4_MICAE</name>
<comment type="caution">
    <text evidence="1">The sequence shown here is derived from an EMBL/GenBank/DDBJ whole genome shotgun (WGS) entry which is preliminary data.</text>
</comment>
<protein>
    <submittedName>
        <fullName evidence="1">Uncharacterized protein</fullName>
    </submittedName>
</protein>
<accession>A0A9P3DDN4</accession>
<dbReference type="Proteomes" id="UP000236321">
    <property type="component" value="Unassembled WGS sequence"/>
</dbReference>